<dbReference type="SUPFAM" id="SSF48452">
    <property type="entry name" value="TPR-like"/>
    <property type="match status" value="2"/>
</dbReference>
<keyword evidence="3" id="KW-0732">Signal</keyword>
<dbReference type="InterPro" id="IPR011990">
    <property type="entry name" value="TPR-like_helical_dom_sf"/>
</dbReference>
<dbReference type="EMBL" id="JAABNR010000004">
    <property type="protein sequence ID" value="NBZ86968.1"/>
    <property type="molecule type" value="Genomic_DNA"/>
</dbReference>
<evidence type="ECO:0000313" key="5">
    <source>
        <dbReference type="Proteomes" id="UP001193501"/>
    </source>
</evidence>
<dbReference type="Pfam" id="PF13432">
    <property type="entry name" value="TPR_16"/>
    <property type="match status" value="3"/>
</dbReference>
<keyword evidence="5" id="KW-1185">Reference proteome</keyword>
<dbReference type="PANTHER" id="PTHR45586:SF1">
    <property type="entry name" value="LIPOPOLYSACCHARIDE ASSEMBLY PROTEIN B"/>
    <property type="match status" value="1"/>
</dbReference>
<evidence type="ECO:0000313" key="4">
    <source>
        <dbReference type="EMBL" id="NBZ86968.1"/>
    </source>
</evidence>
<evidence type="ECO:0000256" key="1">
    <source>
        <dbReference type="ARBA" id="ARBA00022737"/>
    </source>
</evidence>
<feature type="signal peptide" evidence="3">
    <location>
        <begin position="1"/>
        <end position="26"/>
    </location>
</feature>
<evidence type="ECO:0000256" key="3">
    <source>
        <dbReference type="SAM" id="SignalP"/>
    </source>
</evidence>
<keyword evidence="2" id="KW-0802">TPR repeat</keyword>
<dbReference type="PANTHER" id="PTHR45586">
    <property type="entry name" value="TPR REPEAT-CONTAINING PROTEIN PA4667"/>
    <property type="match status" value="1"/>
</dbReference>
<dbReference type="Proteomes" id="UP001193501">
    <property type="component" value="Unassembled WGS sequence"/>
</dbReference>
<protein>
    <submittedName>
        <fullName evidence="4">Tetratricopeptide repeat protein</fullName>
    </submittedName>
</protein>
<accession>A0AAE4Y6Z6</accession>
<reference evidence="4" key="1">
    <citation type="submission" date="2020-01" db="EMBL/GenBank/DDBJ databases">
        <authorList>
            <person name="Chen W.-M."/>
        </authorList>
    </citation>
    <scope>NUCLEOTIDE SEQUENCE</scope>
    <source>
        <strain evidence="4">CYK-10</strain>
    </source>
</reference>
<gene>
    <name evidence="4" type="ORF">GV832_05190</name>
</gene>
<proteinExistence type="predicted"/>
<comment type="caution">
    <text evidence="4">The sequence shown here is derived from an EMBL/GenBank/DDBJ whole genome shotgun (WGS) entry which is preliminary data.</text>
</comment>
<keyword evidence="1" id="KW-0677">Repeat</keyword>
<dbReference type="RefSeq" id="WP_168773781.1">
    <property type="nucleotide sequence ID" value="NZ_JAABNR010000004.1"/>
</dbReference>
<evidence type="ECO:0000256" key="2">
    <source>
        <dbReference type="ARBA" id="ARBA00022803"/>
    </source>
</evidence>
<dbReference type="InterPro" id="IPR019734">
    <property type="entry name" value="TPR_rpt"/>
</dbReference>
<dbReference type="InterPro" id="IPR051012">
    <property type="entry name" value="CellSynth/LPSAsmb/PSIAsmb"/>
</dbReference>
<organism evidence="4 5">
    <name type="scientific">Stagnihabitans tardus</name>
    <dbReference type="NCBI Taxonomy" id="2699202"/>
    <lineage>
        <taxon>Bacteria</taxon>
        <taxon>Pseudomonadati</taxon>
        <taxon>Pseudomonadota</taxon>
        <taxon>Alphaproteobacteria</taxon>
        <taxon>Rhodobacterales</taxon>
        <taxon>Paracoccaceae</taxon>
        <taxon>Stagnihabitans</taxon>
    </lineage>
</organism>
<dbReference type="SMART" id="SM00028">
    <property type="entry name" value="TPR"/>
    <property type="match status" value="8"/>
</dbReference>
<feature type="chain" id="PRO_5041912080" evidence="3">
    <location>
        <begin position="27"/>
        <end position="573"/>
    </location>
</feature>
<sequence>MPLTPRRAFHLASVLALALGAHGVWAGSALAQTPGPDRGGAGAYLAARSAMSQDDFPAAVEWFRAAIAADPANPDLLESAIAAELAMGHLDQAGAYAQAMEKAGHQSQITNLAYLADLAMKDDYRQMLTEQDKGRQIFPLLDLLIGAWAKVGEGKMSEASVTFDKMIAESGGPTAMWLYHKALALAQTGDFEGAQKLFSDPGAEGVSGLRRGIIAQVQVLSQLERGPEAVALIDKRFGLVLDPGMEDLRRRAAAGEPIPFDIARNAREGLAEAFFTWATLTTDENDLLSPLLSARIAAGLRPDHVEAQLMVARILDEMGQHDLAIEAFAAVPENDPAAISAVLGQANAAIQAKRPEQAVELLTALSKRHPADRTILASLGDALRAQEKCDLAILAYGDAIATLAEPGPGDWPLYYRRAGCAQVEGDWASAEKDLEFALTLAPDEPRLLNELGYSWVDRGENLDRALDMLRRAVRAAPDQGYILDSLAWAYFRLGQYDKAVVPQEAASLLMPVDPVVTDHLGDIYWMVGRKREAEYQWHRALSFSPTEKDAARIRLKLEKGLDAVMADEAKNGG</sequence>
<dbReference type="AlphaFoldDB" id="A0AAE4Y6Z6"/>
<name>A0AAE4Y6Z6_9RHOB</name>
<dbReference type="Gene3D" id="1.25.40.10">
    <property type="entry name" value="Tetratricopeptide repeat domain"/>
    <property type="match status" value="4"/>
</dbReference>